<protein>
    <submittedName>
        <fullName evidence="1">Uncharacterized protein</fullName>
    </submittedName>
</protein>
<sequence>MLPKQELDQNSHQKQQRILYMDQALFQPESNLQT</sequence>
<dbReference type="EMBL" id="VSSQ01083695">
    <property type="protein sequence ID" value="MPN31942.1"/>
    <property type="molecule type" value="Genomic_DNA"/>
</dbReference>
<proteinExistence type="predicted"/>
<organism evidence="1">
    <name type="scientific">bioreactor metagenome</name>
    <dbReference type="NCBI Taxonomy" id="1076179"/>
    <lineage>
        <taxon>unclassified sequences</taxon>
        <taxon>metagenomes</taxon>
        <taxon>ecological metagenomes</taxon>
    </lineage>
</organism>
<dbReference type="AlphaFoldDB" id="A0A645H0V4"/>
<evidence type="ECO:0000313" key="1">
    <source>
        <dbReference type="EMBL" id="MPN31942.1"/>
    </source>
</evidence>
<name>A0A645H0V4_9ZZZZ</name>
<gene>
    <name evidence="1" type="ORF">SDC9_179417</name>
</gene>
<reference evidence="1" key="1">
    <citation type="submission" date="2019-08" db="EMBL/GenBank/DDBJ databases">
        <authorList>
            <person name="Kucharzyk K."/>
            <person name="Murdoch R.W."/>
            <person name="Higgins S."/>
            <person name="Loffler F."/>
        </authorList>
    </citation>
    <scope>NUCLEOTIDE SEQUENCE</scope>
</reference>
<comment type="caution">
    <text evidence="1">The sequence shown here is derived from an EMBL/GenBank/DDBJ whole genome shotgun (WGS) entry which is preliminary data.</text>
</comment>
<accession>A0A645H0V4</accession>